<dbReference type="Proteomes" id="UP000316437">
    <property type="component" value="Unassembled WGS sequence"/>
</dbReference>
<evidence type="ECO:0000313" key="2">
    <source>
        <dbReference type="Proteomes" id="UP000316437"/>
    </source>
</evidence>
<reference evidence="1 2" key="1">
    <citation type="submission" date="2019-06" db="EMBL/GenBank/DDBJ databases">
        <title>Sorghum-associated microbial communities from plants grown in Nebraska, USA.</title>
        <authorList>
            <person name="Schachtman D."/>
        </authorList>
    </citation>
    <scope>NUCLEOTIDE SEQUENCE [LARGE SCALE GENOMIC DNA]</scope>
    <source>
        <strain evidence="1 2">110</strain>
    </source>
</reference>
<protein>
    <submittedName>
        <fullName evidence="1">Uncharacterized protein</fullName>
    </submittedName>
</protein>
<gene>
    <name evidence="1" type="ORF">FB551_0023</name>
</gene>
<accession>A0A543EFK0</accession>
<dbReference type="AlphaFoldDB" id="A0A543EFK0"/>
<dbReference type="EMBL" id="VFPD01000001">
    <property type="protein sequence ID" value="TQM20365.1"/>
    <property type="molecule type" value="Genomic_DNA"/>
</dbReference>
<proteinExistence type="predicted"/>
<comment type="caution">
    <text evidence="1">The sequence shown here is derived from an EMBL/GenBank/DDBJ whole genome shotgun (WGS) entry which is preliminary data.</text>
</comment>
<organism evidence="1 2">
    <name type="scientific">Chryseobacterium aquifrigidense</name>
    <dbReference type="NCBI Taxonomy" id="558021"/>
    <lineage>
        <taxon>Bacteria</taxon>
        <taxon>Pseudomonadati</taxon>
        <taxon>Bacteroidota</taxon>
        <taxon>Flavobacteriia</taxon>
        <taxon>Flavobacteriales</taxon>
        <taxon>Weeksellaceae</taxon>
        <taxon>Chryseobacterium group</taxon>
        <taxon>Chryseobacterium</taxon>
    </lineage>
</organism>
<name>A0A543EFK0_9FLAO</name>
<keyword evidence="2" id="KW-1185">Reference proteome</keyword>
<evidence type="ECO:0000313" key="1">
    <source>
        <dbReference type="EMBL" id="TQM20365.1"/>
    </source>
</evidence>
<sequence length="62" mass="7400">MMPTGGVNNPTCFFTNVSLNYKELISCSLQYNEIHFYLALYRIPVLPLIQYLFYNHEIFEKF</sequence>